<dbReference type="EMBL" id="CP002858">
    <property type="protein sequence ID" value="AEI14398.1"/>
    <property type="molecule type" value="Genomic_DNA"/>
</dbReference>
<accession>F8E445</accession>
<reference evidence="3" key="2">
    <citation type="submission" date="2011-06" db="EMBL/GenBank/DDBJ databases">
        <title>The complete genome of Flexistipes sinusarabici DSM 4947.</title>
        <authorList>
            <person name="Lucas S."/>
            <person name="Han J."/>
            <person name="Lapidus A."/>
            <person name="Bruce D."/>
            <person name="Goodwin L."/>
            <person name="Pitluck S."/>
            <person name="Peters L."/>
            <person name="Kyrpides N."/>
            <person name="Mavromatis K."/>
            <person name="Ivanova N."/>
            <person name="Mikhailova N."/>
            <person name="Chertkov O."/>
            <person name="Detter J.C."/>
            <person name="Tapia R."/>
            <person name="Han C."/>
            <person name="Land M."/>
            <person name="Hauser L."/>
            <person name="Markowitz V."/>
            <person name="Cheng J.-F."/>
            <person name="Hugenholtz P."/>
            <person name="Woyke T."/>
            <person name="Wu D."/>
            <person name="Spring S."/>
            <person name="Schroeder M."/>
            <person name="Brambilla E."/>
            <person name="Klenk H.-P."/>
            <person name="Eisen J.A."/>
        </authorList>
    </citation>
    <scope>NUCLEOTIDE SEQUENCE [LARGE SCALE GENOMIC DNA]</scope>
    <source>
        <strain evidence="3">DSM 4947 / MAS 10</strain>
    </source>
</reference>
<evidence type="ECO:0008006" key="4">
    <source>
        <dbReference type="Google" id="ProtNLM"/>
    </source>
</evidence>
<dbReference type="Proteomes" id="UP000006621">
    <property type="component" value="Chromosome"/>
</dbReference>
<feature type="region of interest" description="Disordered" evidence="1">
    <location>
        <begin position="40"/>
        <end position="62"/>
    </location>
</feature>
<proteinExistence type="predicted"/>
<dbReference type="KEGG" id="fsi:Flexsi_0724"/>
<sequence length="62" mass="7010">MSKLNYKLERSNDKITPFGGISLLIPLLDKMGIRDFLDKELDHPGSNRGKPPSSKIIPVRDF</sequence>
<dbReference type="AlphaFoldDB" id="F8E445"/>
<protein>
    <recommendedName>
        <fullName evidence="4">IS1380 family transposase</fullName>
    </recommendedName>
</protein>
<organism evidence="2 3">
    <name type="scientific">Flexistipes sinusarabici (strain ATCC 49648 / DSM 4947 / MAS 10)</name>
    <dbReference type="NCBI Taxonomy" id="717231"/>
    <lineage>
        <taxon>Bacteria</taxon>
        <taxon>Pseudomonadati</taxon>
        <taxon>Deferribacterota</taxon>
        <taxon>Deferribacteres</taxon>
        <taxon>Deferribacterales</taxon>
        <taxon>Flexistipitaceae</taxon>
        <taxon>Flexistipes</taxon>
    </lineage>
</organism>
<evidence type="ECO:0000313" key="2">
    <source>
        <dbReference type="EMBL" id="AEI14398.1"/>
    </source>
</evidence>
<dbReference type="HOGENOM" id="CLU_2897582_0_0_0"/>
<keyword evidence="3" id="KW-1185">Reference proteome</keyword>
<evidence type="ECO:0000256" key="1">
    <source>
        <dbReference type="SAM" id="MobiDB-lite"/>
    </source>
</evidence>
<reference evidence="2 3" key="1">
    <citation type="journal article" date="2011" name="Stand. Genomic Sci.">
        <title>Genome sequence of the moderately thermophilic halophile Flexistipes sinusarabici strain (MAS10).</title>
        <authorList>
            <person name="Lapidus A."/>
            <person name="Chertkov O."/>
            <person name="Nolan M."/>
            <person name="Lucas S."/>
            <person name="Hammon N."/>
            <person name="Deshpande S."/>
            <person name="Cheng J.F."/>
            <person name="Tapia R."/>
            <person name="Han C."/>
            <person name="Goodwin L."/>
            <person name="Pitluck S."/>
            <person name="Liolios K."/>
            <person name="Pagani I."/>
            <person name="Ivanova N."/>
            <person name="Huntemann M."/>
            <person name="Mavromatis K."/>
            <person name="Mikhailova N."/>
            <person name="Pati A."/>
            <person name="Chen A."/>
            <person name="Palaniappan K."/>
            <person name="Land M."/>
            <person name="Hauser L."/>
            <person name="Brambilla E.M."/>
            <person name="Rohde M."/>
            <person name="Abt B."/>
            <person name="Spring S."/>
            <person name="Goker M."/>
            <person name="Bristow J."/>
            <person name="Eisen J.A."/>
            <person name="Markowitz V."/>
            <person name="Hugenholtz P."/>
            <person name="Kyrpides N.C."/>
            <person name="Klenk H.P."/>
            <person name="Woyke T."/>
        </authorList>
    </citation>
    <scope>NUCLEOTIDE SEQUENCE [LARGE SCALE GENOMIC DNA]</scope>
    <source>
        <strain evidence="3">DSM 4947 / MAS 10</strain>
    </source>
</reference>
<evidence type="ECO:0000313" key="3">
    <source>
        <dbReference type="Proteomes" id="UP000006621"/>
    </source>
</evidence>
<gene>
    <name evidence="2" type="ordered locus">Flexsi_0724</name>
</gene>
<name>F8E445_FLESM</name>